<organism evidence="2 3">
    <name type="scientific">Dorcoceras hygrometricum</name>
    <dbReference type="NCBI Taxonomy" id="472368"/>
    <lineage>
        <taxon>Eukaryota</taxon>
        <taxon>Viridiplantae</taxon>
        <taxon>Streptophyta</taxon>
        <taxon>Embryophyta</taxon>
        <taxon>Tracheophyta</taxon>
        <taxon>Spermatophyta</taxon>
        <taxon>Magnoliopsida</taxon>
        <taxon>eudicotyledons</taxon>
        <taxon>Gunneridae</taxon>
        <taxon>Pentapetalae</taxon>
        <taxon>asterids</taxon>
        <taxon>lamiids</taxon>
        <taxon>Lamiales</taxon>
        <taxon>Gesneriaceae</taxon>
        <taxon>Didymocarpoideae</taxon>
        <taxon>Trichosporeae</taxon>
        <taxon>Loxocarpinae</taxon>
        <taxon>Dorcoceras</taxon>
    </lineage>
</organism>
<accession>A0A2Z7BUH0</accession>
<feature type="region of interest" description="Disordered" evidence="1">
    <location>
        <begin position="96"/>
        <end position="119"/>
    </location>
</feature>
<dbReference type="Proteomes" id="UP000250235">
    <property type="component" value="Unassembled WGS sequence"/>
</dbReference>
<evidence type="ECO:0000313" key="3">
    <source>
        <dbReference type="Proteomes" id="UP000250235"/>
    </source>
</evidence>
<reference evidence="2 3" key="1">
    <citation type="journal article" date="2015" name="Proc. Natl. Acad. Sci. U.S.A.">
        <title>The resurrection genome of Boea hygrometrica: A blueprint for survival of dehydration.</title>
        <authorList>
            <person name="Xiao L."/>
            <person name="Yang G."/>
            <person name="Zhang L."/>
            <person name="Yang X."/>
            <person name="Zhao S."/>
            <person name="Ji Z."/>
            <person name="Zhou Q."/>
            <person name="Hu M."/>
            <person name="Wang Y."/>
            <person name="Chen M."/>
            <person name="Xu Y."/>
            <person name="Jin H."/>
            <person name="Xiao X."/>
            <person name="Hu G."/>
            <person name="Bao F."/>
            <person name="Hu Y."/>
            <person name="Wan P."/>
            <person name="Li L."/>
            <person name="Deng X."/>
            <person name="Kuang T."/>
            <person name="Xiang C."/>
            <person name="Zhu J.K."/>
            <person name="Oliver M.J."/>
            <person name="He Y."/>
        </authorList>
    </citation>
    <scope>NUCLEOTIDE SEQUENCE [LARGE SCALE GENOMIC DNA]</scope>
    <source>
        <strain evidence="3">cv. XS01</strain>
    </source>
</reference>
<feature type="compositionally biased region" description="Polar residues" evidence="1">
    <location>
        <begin position="423"/>
        <end position="433"/>
    </location>
</feature>
<evidence type="ECO:0000256" key="1">
    <source>
        <dbReference type="SAM" id="MobiDB-lite"/>
    </source>
</evidence>
<proteinExistence type="predicted"/>
<keyword evidence="3" id="KW-1185">Reference proteome</keyword>
<sequence length="453" mass="52150">MAALFIHNALQVNFDSVLSLTDEGMVSMFKALESSELRGFLGCSTTIYEKDLVTLFENAIVIWDAVISSVQGMFVEISKEHFSRFFDLPLEGLTSKESDEEETHEKEKDKEATDSEDTVTLRKVEEPTRILFNHGIEIREVDWYKATLPKIEPADKGKEPLIRDAVVEEIATFFHSFSIRSISALKSISDLVAKEAQMLKWAETDSLWTEVQRRMYITDKYREMLLRKFLEARNQNFFSGTPTSSIDLQVLDLLSEAHRITLINLLEQLRQHKLKWTWPYSSIFLEELMYRVAEFTQKFTRALHLLDPKPVKLALPTISIQKKKLPQRLFVDAFAPICVFIEPVQDTDSRRTYSAIFQKLWRKFGVSTSYLSGTCAWLQPVFQEPGASRLIAVDSSIRSTTKLEAPSSDCTRSPDEISTIGFSTSNWPEQISGNERRRRRRRREWRGGEGGYA</sequence>
<dbReference type="GO" id="GO:0016740">
    <property type="term" value="F:transferase activity"/>
    <property type="evidence" value="ECO:0007669"/>
    <property type="project" value="UniProtKB-KW"/>
</dbReference>
<protein>
    <submittedName>
        <fullName evidence="2">Putative galactose-1-phosphate uridyltransferase</fullName>
    </submittedName>
</protein>
<keyword evidence="2" id="KW-0808">Transferase</keyword>
<feature type="compositionally biased region" description="Basic and acidic residues" evidence="1">
    <location>
        <begin position="103"/>
        <end position="119"/>
    </location>
</feature>
<feature type="region of interest" description="Disordered" evidence="1">
    <location>
        <begin position="423"/>
        <end position="453"/>
    </location>
</feature>
<dbReference type="EMBL" id="KV002024">
    <property type="protein sequence ID" value="KZV38211.1"/>
    <property type="molecule type" value="Genomic_DNA"/>
</dbReference>
<gene>
    <name evidence="2" type="ORF">F511_25725</name>
</gene>
<name>A0A2Z7BUH0_9LAMI</name>
<evidence type="ECO:0000313" key="2">
    <source>
        <dbReference type="EMBL" id="KZV38211.1"/>
    </source>
</evidence>
<dbReference type="AlphaFoldDB" id="A0A2Z7BUH0"/>